<dbReference type="InParanoid" id="A0A1S3FLU9"/>
<dbReference type="InterPro" id="IPR033537">
    <property type="entry name" value="Stra8"/>
</dbReference>
<dbReference type="InterPro" id="IPR057021">
    <property type="entry name" value="bHLH_STRA8"/>
</dbReference>
<evidence type="ECO:0000259" key="3">
    <source>
        <dbReference type="Pfam" id="PF23175"/>
    </source>
</evidence>
<feature type="compositionally biased region" description="Acidic residues" evidence="2">
    <location>
        <begin position="185"/>
        <end position="203"/>
    </location>
</feature>
<dbReference type="GO" id="GO:0005634">
    <property type="term" value="C:nucleus"/>
    <property type="evidence" value="ECO:0007669"/>
    <property type="project" value="TreeGrafter"/>
</dbReference>
<evidence type="ECO:0000256" key="1">
    <source>
        <dbReference type="SAM" id="Coils"/>
    </source>
</evidence>
<dbReference type="GO" id="GO:0090427">
    <property type="term" value="P:activation of meiosis"/>
    <property type="evidence" value="ECO:0007669"/>
    <property type="project" value="TreeGrafter"/>
</dbReference>
<dbReference type="FunCoup" id="A0A1S3FLU9">
    <property type="interactions" value="1000"/>
</dbReference>
<dbReference type="PANTHER" id="PTHR35254:SF1">
    <property type="entry name" value="STIMULATED BY RETINOIC ACID GENE 8 PROTEIN HOMOLOG"/>
    <property type="match status" value="1"/>
</dbReference>
<feature type="region of interest" description="Disordered" evidence="2">
    <location>
        <begin position="181"/>
        <end position="212"/>
    </location>
</feature>
<dbReference type="GO" id="GO:0071300">
    <property type="term" value="P:cellular response to retinoic acid"/>
    <property type="evidence" value="ECO:0007669"/>
    <property type="project" value="InterPro"/>
</dbReference>
<dbReference type="PANTHER" id="PTHR35254">
    <property type="entry name" value="STIMULATED BY RETINOIC ACID GENE 8 PROTEIN HOMOLOG"/>
    <property type="match status" value="1"/>
</dbReference>
<dbReference type="RefSeq" id="XP_012876999.1">
    <property type="nucleotide sequence ID" value="XM_013021545.1"/>
</dbReference>
<dbReference type="GO" id="GO:0046983">
    <property type="term" value="F:protein dimerization activity"/>
    <property type="evidence" value="ECO:0007669"/>
    <property type="project" value="InterPro"/>
</dbReference>
<accession>A0A1S3FLU9</accession>
<reference evidence="5" key="1">
    <citation type="submission" date="2025-08" db="UniProtKB">
        <authorList>
            <consortium name="RefSeq"/>
        </authorList>
    </citation>
    <scope>IDENTIFICATION</scope>
    <source>
        <tissue evidence="5">Kidney</tissue>
    </source>
</reference>
<organism evidence="4 5">
    <name type="scientific">Dipodomys ordii</name>
    <name type="common">Ord's kangaroo rat</name>
    <dbReference type="NCBI Taxonomy" id="10020"/>
    <lineage>
        <taxon>Eukaryota</taxon>
        <taxon>Metazoa</taxon>
        <taxon>Chordata</taxon>
        <taxon>Craniata</taxon>
        <taxon>Vertebrata</taxon>
        <taxon>Euteleostomi</taxon>
        <taxon>Mammalia</taxon>
        <taxon>Eutheria</taxon>
        <taxon>Euarchontoglires</taxon>
        <taxon>Glires</taxon>
        <taxon>Rodentia</taxon>
        <taxon>Castorimorpha</taxon>
        <taxon>Heteromyidae</taxon>
        <taxon>Dipodomyinae</taxon>
        <taxon>Dipodomys</taxon>
    </lineage>
</organism>
<protein>
    <submittedName>
        <fullName evidence="5">Stimulated by retinoic acid gene 8 protein homolog</fullName>
    </submittedName>
</protein>
<keyword evidence="1" id="KW-0175">Coiled coil</keyword>
<dbReference type="GeneID" id="105989453"/>
<keyword evidence="4" id="KW-1185">Reference proteome</keyword>
<dbReference type="OrthoDB" id="10043438at2759"/>
<feature type="domain" description="STRA8 bHLH" evidence="3">
    <location>
        <begin position="57"/>
        <end position="136"/>
    </location>
</feature>
<dbReference type="Pfam" id="PF23175">
    <property type="entry name" value="bHLH_STRA8"/>
    <property type="match status" value="1"/>
</dbReference>
<dbReference type="GO" id="GO:0007283">
    <property type="term" value="P:spermatogenesis"/>
    <property type="evidence" value="ECO:0007669"/>
    <property type="project" value="TreeGrafter"/>
</dbReference>
<dbReference type="GO" id="GO:0051321">
    <property type="term" value="P:meiotic cell cycle"/>
    <property type="evidence" value="ECO:0007669"/>
    <property type="project" value="InterPro"/>
</dbReference>
<dbReference type="InterPro" id="IPR036638">
    <property type="entry name" value="HLH_DNA-bd_sf"/>
</dbReference>
<dbReference type="AlphaFoldDB" id="A0A1S3FLU9"/>
<evidence type="ECO:0000313" key="5">
    <source>
        <dbReference type="RefSeq" id="XP_012876999.1"/>
    </source>
</evidence>
<proteinExistence type="predicted"/>
<evidence type="ECO:0000313" key="4">
    <source>
        <dbReference type="Proteomes" id="UP000081671"/>
    </source>
</evidence>
<dbReference type="Gene3D" id="4.10.280.10">
    <property type="entry name" value="Helix-loop-helix DNA-binding domain"/>
    <property type="match status" value="1"/>
</dbReference>
<dbReference type="CTD" id="346673"/>
<feature type="coiled-coil region" evidence="1">
    <location>
        <begin position="111"/>
        <end position="138"/>
    </location>
</feature>
<dbReference type="STRING" id="10020.ENSDORP00000000534"/>
<dbReference type="KEGG" id="dord:105989453"/>
<sequence>MVMIGSHPVQRCQVHLVPGTGTPRFTPEPAKGRLTAVRPRANSRCPLMMASCGKGPAMPQIVMKRQELEPRVARRRQSQARHRATLVMLFNDLRKIVYSKSDLTSSKWQVLNKAKDYIQGLEQMLDNLLKLKESLNLNDGNAKSLEEIKEVYARMYSGDNGWILDNFPQNGSFLLCPTDTVGKEEAEEEDEEEQEEEEEEEEEEKKIDITSSPVATSPELLEFERYLNFYKQTMDLLTWHSIISSQEVMLPAVSAAISRLWQILSEESKASLLQAWTQKHSSLTGASLESTYAEDSTKDSGVDSQGASCSLVSTPEEILFEDAFDVASFLDKNEIPSTSSSSSMYTHFNPENTQEKFQLYMQIIEFFKDLSSSNVQVKEEPVDEEMIMLKCMETFDDEDL</sequence>
<evidence type="ECO:0000256" key="2">
    <source>
        <dbReference type="SAM" id="MobiDB-lite"/>
    </source>
</evidence>
<dbReference type="Proteomes" id="UP000081671">
    <property type="component" value="Unplaced"/>
</dbReference>
<gene>
    <name evidence="5" type="primary">Stra8</name>
</gene>
<dbReference type="GO" id="GO:0048477">
    <property type="term" value="P:oogenesis"/>
    <property type="evidence" value="ECO:0007669"/>
    <property type="project" value="TreeGrafter"/>
</dbReference>
<dbReference type="SUPFAM" id="SSF47459">
    <property type="entry name" value="HLH, helix-loop-helix DNA-binding domain"/>
    <property type="match status" value="1"/>
</dbReference>
<name>A0A1S3FLU9_DIPOR</name>